<dbReference type="EMBL" id="CAEZXZ010000094">
    <property type="protein sequence ID" value="CAB4705668.1"/>
    <property type="molecule type" value="Genomic_DNA"/>
</dbReference>
<gene>
    <name evidence="1" type="ORF">UFOPK2625_00729</name>
</gene>
<dbReference type="AlphaFoldDB" id="A0A6J6QA66"/>
<evidence type="ECO:0000313" key="1">
    <source>
        <dbReference type="EMBL" id="CAB4705668.1"/>
    </source>
</evidence>
<accession>A0A6J6QA66</accession>
<sequence length="75" mass="8213">MHVALPVLRIQGVKLLLHAQHVQGGNTKDLGFTALEQCRPMNAWQHLHLCGQSTDIGQPTTVNAHLVAKYPVAHT</sequence>
<organism evidence="1">
    <name type="scientific">freshwater metagenome</name>
    <dbReference type="NCBI Taxonomy" id="449393"/>
    <lineage>
        <taxon>unclassified sequences</taxon>
        <taxon>metagenomes</taxon>
        <taxon>ecological metagenomes</taxon>
    </lineage>
</organism>
<reference evidence="1" key="1">
    <citation type="submission" date="2020-05" db="EMBL/GenBank/DDBJ databases">
        <authorList>
            <person name="Chiriac C."/>
            <person name="Salcher M."/>
            <person name="Ghai R."/>
            <person name="Kavagutti S V."/>
        </authorList>
    </citation>
    <scope>NUCLEOTIDE SEQUENCE</scope>
</reference>
<protein>
    <submittedName>
        <fullName evidence="1">Unannotated protein</fullName>
    </submittedName>
</protein>
<proteinExistence type="predicted"/>
<name>A0A6J6QA66_9ZZZZ</name>